<sequence>MSLSQLEARLSALETEVEGLKDEAMYLRAILADLIYSAIKQDKFNPEFLVKQLQSYKHAPYSWISRKEENPAMYVRHLSILKELADAIFEGVEVRNKPQKDTPLATELAEVRLYLQQELTLHQSGR</sequence>
<evidence type="ECO:0000313" key="1">
    <source>
        <dbReference type="EMBL" id="STO64789.1"/>
    </source>
</evidence>
<accession>A0A377I363</accession>
<protein>
    <submittedName>
        <fullName evidence="1">Uncharacterized protein</fullName>
    </submittedName>
</protein>
<dbReference type="AlphaFoldDB" id="A0A377I363"/>
<name>A0A377I363_HAEPH</name>
<organism evidence="1 2">
    <name type="scientific">Haemophilus parahaemolyticus</name>
    <dbReference type="NCBI Taxonomy" id="735"/>
    <lineage>
        <taxon>Bacteria</taxon>
        <taxon>Pseudomonadati</taxon>
        <taxon>Pseudomonadota</taxon>
        <taxon>Gammaproteobacteria</taxon>
        <taxon>Pasteurellales</taxon>
        <taxon>Pasteurellaceae</taxon>
        <taxon>Haemophilus</taxon>
    </lineage>
</organism>
<dbReference type="EMBL" id="UGHH01000002">
    <property type="protein sequence ID" value="STO64789.1"/>
    <property type="molecule type" value="Genomic_DNA"/>
</dbReference>
<dbReference type="RefSeq" id="WP_119223088.1">
    <property type="nucleotide sequence ID" value="NZ_UGHH01000002.1"/>
</dbReference>
<proteinExistence type="predicted"/>
<evidence type="ECO:0000313" key="2">
    <source>
        <dbReference type="Proteomes" id="UP000254867"/>
    </source>
</evidence>
<dbReference type="Proteomes" id="UP000254867">
    <property type="component" value="Unassembled WGS sequence"/>
</dbReference>
<reference evidence="1 2" key="1">
    <citation type="submission" date="2018-06" db="EMBL/GenBank/DDBJ databases">
        <authorList>
            <consortium name="Pathogen Informatics"/>
            <person name="Doyle S."/>
        </authorList>
    </citation>
    <scope>NUCLEOTIDE SEQUENCE [LARGE SCALE GENOMIC DNA]</scope>
    <source>
        <strain evidence="1 2">NCTC10794</strain>
    </source>
</reference>
<gene>
    <name evidence="1" type="ORF">NCTC10794_01866</name>
</gene>